<dbReference type="CDD" id="cd18029">
    <property type="entry name" value="DEXHc_XPB"/>
    <property type="match status" value="1"/>
</dbReference>
<protein>
    <recommendedName>
        <fullName evidence="13">DNA 3'-5' helicase</fullName>
        <ecNumber evidence="13">5.6.2.4</ecNumber>
    </recommendedName>
</protein>
<evidence type="ECO:0000256" key="8">
    <source>
        <dbReference type="ARBA" id="ARBA00023125"/>
    </source>
</evidence>
<evidence type="ECO:0000259" key="17">
    <source>
        <dbReference type="PROSITE" id="PS51194"/>
    </source>
</evidence>
<comment type="subcellular location">
    <subcellularLocation>
        <location evidence="1">Nucleus</location>
    </subcellularLocation>
</comment>
<dbReference type="Gene3D" id="3.40.50.300">
    <property type="entry name" value="P-loop containing nucleotide triphosphate hydrolases"/>
    <property type="match status" value="2"/>
</dbReference>
<evidence type="ECO:0000256" key="4">
    <source>
        <dbReference type="ARBA" id="ARBA00022763"/>
    </source>
</evidence>
<sequence>MPPRKRKGEDTYAHGIATTMGTQMKSHTTLLNRHVAKKLSSVTLKPDHSTRPLWVLPTGSILLDTSSPIYATAYDFLVTISEPQSRPTYIHEYLLTPYSLYAASAVNFTEKGIITTLERFSKTVVPDNVKDFIKKCTSRYGKVKLVLRNGRLYVEALNTKEGVGILRGLGGNKEIMACRVIVRNDLKEGEKEGEDDREKEKNELEEEGFIEGYVDEEIKGNLNAIKGIGDEEEEEEESDSDDSSDEEGGGHTARLLKNLDQTRNKTSSVSFEIQPSMVSTVKKTAANLNYPLMEEYDFRTDDTILSIPNYHLRPTTRIRRYQEKSLSKMFGNGRARSGIIVLPCGAGKTLTGVTASQTIGKSAVVLCTNAVSVEQWKQQFEKWTTINSGSNKDTGRIARFTSDHQDKMHPDGCVLVTTYTMMTFSGKRTPQSQAFMEKLVQRDWGLLMMDEVHVVPANTFRRVIANVKAHMRLGLTATLVREDDLIADLNFLIGPKLYEANWMDLTKAGFLANVQCLEVWCPMTPEFMREYLRSDRMRQQQLLYIMNPKKMQVVKFLLNKHQSRGDQIIVFSDDVRALVYYGRRFDGQIIHGGTPEFERQAVLRLFREGSINTLFISKVGDTSIDLPEANVIIQIASHFGSRRQEAQRLGRILRPKESTAQDGTNTDSFNAFFYTCVSKDTSEMYYCTKRQQYLIDQGYTFKVLTSLHERAAEWCKKGKPFLSTKKEQVEVLRDVLEETALAGDAQKAESEEMKFLRQEGKKGENRNLEVDFFEKRSGGLSSVSGGGAKSYEERSAGKGNKLIKSRNKNKKQNIFDL</sequence>
<dbReference type="GO" id="GO:0097550">
    <property type="term" value="C:transcription preinitiation complex"/>
    <property type="evidence" value="ECO:0007669"/>
    <property type="project" value="TreeGrafter"/>
</dbReference>
<dbReference type="NCBIfam" id="TIGR00603">
    <property type="entry name" value="rad25"/>
    <property type="match status" value="1"/>
</dbReference>
<dbReference type="GO" id="GO:0006367">
    <property type="term" value="P:transcription initiation at RNA polymerase II promoter"/>
    <property type="evidence" value="ECO:0007669"/>
    <property type="project" value="InterPro"/>
</dbReference>
<evidence type="ECO:0000259" key="16">
    <source>
        <dbReference type="PROSITE" id="PS51192"/>
    </source>
</evidence>
<organism evidence="18 19">
    <name type="scientific">Triparma laevis f. inornata</name>
    <dbReference type="NCBI Taxonomy" id="1714386"/>
    <lineage>
        <taxon>Eukaryota</taxon>
        <taxon>Sar</taxon>
        <taxon>Stramenopiles</taxon>
        <taxon>Ochrophyta</taxon>
        <taxon>Bolidophyceae</taxon>
        <taxon>Parmales</taxon>
        <taxon>Triparmaceae</taxon>
        <taxon>Triparma</taxon>
    </lineage>
</organism>
<dbReference type="Pfam" id="PF13625">
    <property type="entry name" value="Helicase_C_3"/>
    <property type="match status" value="1"/>
</dbReference>
<dbReference type="GO" id="GO:0016787">
    <property type="term" value="F:hydrolase activity"/>
    <property type="evidence" value="ECO:0007669"/>
    <property type="project" value="UniProtKB-KW"/>
</dbReference>
<feature type="region of interest" description="Disordered" evidence="15">
    <location>
        <begin position="777"/>
        <end position="817"/>
    </location>
</feature>
<dbReference type="GO" id="GO:0043138">
    <property type="term" value="F:3'-5' DNA helicase activity"/>
    <property type="evidence" value="ECO:0007669"/>
    <property type="project" value="UniProtKB-EC"/>
</dbReference>
<dbReference type="GO" id="GO:0006289">
    <property type="term" value="P:nucleotide-excision repair"/>
    <property type="evidence" value="ECO:0007669"/>
    <property type="project" value="InterPro"/>
</dbReference>
<dbReference type="InterPro" id="IPR050615">
    <property type="entry name" value="ATP-dep_DNA_Helicase"/>
</dbReference>
<comment type="catalytic activity">
    <reaction evidence="12">
        <text>Couples ATP hydrolysis with the unwinding of duplex DNA by translocating in the 3'-5' direction.</text>
        <dbReference type="EC" id="5.6.2.4"/>
    </reaction>
</comment>
<evidence type="ECO:0000256" key="9">
    <source>
        <dbReference type="ARBA" id="ARBA00023204"/>
    </source>
</evidence>
<dbReference type="EMBL" id="BLQM01000111">
    <property type="protein sequence ID" value="GMH65014.1"/>
    <property type="molecule type" value="Genomic_DNA"/>
</dbReference>
<keyword evidence="10" id="KW-0413">Isomerase</keyword>
<accession>A0A9W7E1X3</accession>
<dbReference type="InterPro" id="IPR001650">
    <property type="entry name" value="Helicase_C-like"/>
</dbReference>
<comment type="catalytic activity">
    <reaction evidence="14">
        <text>ATP + H2O = ADP + phosphate + H(+)</text>
        <dbReference type="Rhea" id="RHEA:13065"/>
        <dbReference type="ChEBI" id="CHEBI:15377"/>
        <dbReference type="ChEBI" id="CHEBI:15378"/>
        <dbReference type="ChEBI" id="CHEBI:30616"/>
        <dbReference type="ChEBI" id="CHEBI:43474"/>
        <dbReference type="ChEBI" id="CHEBI:456216"/>
        <dbReference type="EC" id="5.6.2.4"/>
    </reaction>
</comment>
<evidence type="ECO:0000256" key="3">
    <source>
        <dbReference type="ARBA" id="ARBA00022741"/>
    </source>
</evidence>
<feature type="compositionally biased region" description="Acidic residues" evidence="15">
    <location>
        <begin position="230"/>
        <end position="247"/>
    </location>
</feature>
<dbReference type="GO" id="GO:0005524">
    <property type="term" value="F:ATP binding"/>
    <property type="evidence" value="ECO:0007669"/>
    <property type="project" value="UniProtKB-KW"/>
</dbReference>
<proteinExistence type="inferred from homology"/>
<dbReference type="InterPro" id="IPR032438">
    <property type="entry name" value="ERCC3_RAD25_C"/>
</dbReference>
<evidence type="ECO:0000256" key="2">
    <source>
        <dbReference type="ARBA" id="ARBA00006637"/>
    </source>
</evidence>
<evidence type="ECO:0000256" key="7">
    <source>
        <dbReference type="ARBA" id="ARBA00022840"/>
    </source>
</evidence>
<dbReference type="Pfam" id="PF04851">
    <property type="entry name" value="ResIII"/>
    <property type="match status" value="1"/>
</dbReference>
<dbReference type="FunFam" id="3.40.50.300:FF:000077">
    <property type="entry name" value="Probable DNA repair helicase RAD25"/>
    <property type="match status" value="1"/>
</dbReference>
<keyword evidence="4" id="KW-0227">DNA damage</keyword>
<evidence type="ECO:0000256" key="12">
    <source>
        <dbReference type="ARBA" id="ARBA00034617"/>
    </source>
</evidence>
<name>A0A9W7E1X3_9STRA</name>
<evidence type="ECO:0000256" key="1">
    <source>
        <dbReference type="ARBA" id="ARBA00004123"/>
    </source>
</evidence>
<evidence type="ECO:0000313" key="19">
    <source>
        <dbReference type="Proteomes" id="UP001162640"/>
    </source>
</evidence>
<keyword evidence="11" id="KW-0539">Nucleus</keyword>
<dbReference type="AlphaFoldDB" id="A0A9W7E1X3"/>
<feature type="domain" description="Helicase C-terminal" evidence="17">
    <location>
        <begin position="552"/>
        <end position="695"/>
    </location>
</feature>
<evidence type="ECO:0000313" key="18">
    <source>
        <dbReference type="EMBL" id="GMH65014.1"/>
    </source>
</evidence>
<dbReference type="CDD" id="cd18789">
    <property type="entry name" value="SF2_C_XPB"/>
    <property type="match status" value="1"/>
</dbReference>
<dbReference type="PANTHER" id="PTHR11274:SF0">
    <property type="entry name" value="GENERAL TRANSCRIPTION AND DNA REPAIR FACTOR IIH HELICASE SUBUNIT XPB"/>
    <property type="match status" value="1"/>
</dbReference>
<feature type="domain" description="Helicase ATP-binding" evidence="16">
    <location>
        <begin position="329"/>
        <end position="497"/>
    </location>
</feature>
<dbReference type="GO" id="GO:0003677">
    <property type="term" value="F:DNA binding"/>
    <property type="evidence" value="ECO:0007669"/>
    <property type="project" value="UniProtKB-KW"/>
</dbReference>
<feature type="non-terminal residue" evidence="18">
    <location>
        <position position="1"/>
    </location>
</feature>
<gene>
    <name evidence="18" type="ORF">TL16_g04096</name>
</gene>
<dbReference type="GO" id="GO:0000112">
    <property type="term" value="C:nucleotide-excision repair factor 3 complex"/>
    <property type="evidence" value="ECO:0007669"/>
    <property type="project" value="TreeGrafter"/>
</dbReference>
<evidence type="ECO:0000256" key="11">
    <source>
        <dbReference type="ARBA" id="ARBA00023242"/>
    </source>
</evidence>
<evidence type="ECO:0000256" key="10">
    <source>
        <dbReference type="ARBA" id="ARBA00023235"/>
    </source>
</evidence>
<dbReference type="PROSITE" id="PS51194">
    <property type="entry name" value="HELICASE_CTER"/>
    <property type="match status" value="1"/>
</dbReference>
<keyword evidence="7" id="KW-0067">ATP-binding</keyword>
<dbReference type="SUPFAM" id="SSF52540">
    <property type="entry name" value="P-loop containing nucleoside triphosphate hydrolases"/>
    <property type="match status" value="1"/>
</dbReference>
<keyword evidence="3" id="KW-0547">Nucleotide-binding</keyword>
<comment type="similarity">
    <text evidence="2">Belongs to the helicase family. RAD25/XPB subfamily.</text>
</comment>
<keyword evidence="9" id="KW-0234">DNA repair</keyword>
<dbReference type="Proteomes" id="UP001162640">
    <property type="component" value="Unassembled WGS sequence"/>
</dbReference>
<comment type="caution">
    <text evidence="18">The sequence shown here is derived from an EMBL/GenBank/DDBJ whole genome shotgun (WGS) entry which is preliminary data.</text>
</comment>
<dbReference type="InterPro" id="IPR032830">
    <property type="entry name" value="XPB/Ssl2_N"/>
</dbReference>
<keyword evidence="6" id="KW-0347">Helicase</keyword>
<evidence type="ECO:0000256" key="5">
    <source>
        <dbReference type="ARBA" id="ARBA00022801"/>
    </source>
</evidence>
<dbReference type="InterPro" id="IPR027417">
    <property type="entry name" value="P-loop_NTPase"/>
</dbReference>
<dbReference type="FunFam" id="3.40.50.300:FF:000117">
    <property type="entry name" value="Putative DNA repair helicase rad25"/>
    <property type="match status" value="1"/>
</dbReference>
<feature type="region of interest" description="Disordered" evidence="15">
    <location>
        <begin position="229"/>
        <end position="251"/>
    </location>
</feature>
<dbReference type="SMART" id="SM00487">
    <property type="entry name" value="DEXDc"/>
    <property type="match status" value="1"/>
</dbReference>
<dbReference type="EC" id="5.6.2.4" evidence="13"/>
<dbReference type="PRINTS" id="PR00851">
    <property type="entry name" value="XRODRMPGMNTB"/>
</dbReference>
<reference evidence="19" key="1">
    <citation type="journal article" date="2023" name="Commun. Biol.">
        <title>Genome analysis of Parmales, the sister group of diatoms, reveals the evolutionary specialization of diatoms from phago-mixotrophs to photoautotrophs.</title>
        <authorList>
            <person name="Ban H."/>
            <person name="Sato S."/>
            <person name="Yoshikawa S."/>
            <person name="Yamada K."/>
            <person name="Nakamura Y."/>
            <person name="Ichinomiya M."/>
            <person name="Sato N."/>
            <person name="Blanc-Mathieu R."/>
            <person name="Endo H."/>
            <person name="Kuwata A."/>
            <person name="Ogata H."/>
        </authorList>
    </citation>
    <scope>NUCLEOTIDE SEQUENCE [LARGE SCALE GENOMIC DNA]</scope>
</reference>
<dbReference type="InterPro" id="IPR006935">
    <property type="entry name" value="Helicase/UvrB_N"/>
</dbReference>
<dbReference type="PANTHER" id="PTHR11274">
    <property type="entry name" value="RAD25/XP-B DNA REPAIR HELICASE"/>
    <property type="match status" value="1"/>
</dbReference>
<evidence type="ECO:0000256" key="13">
    <source>
        <dbReference type="ARBA" id="ARBA00034808"/>
    </source>
</evidence>
<dbReference type="Pfam" id="PF16203">
    <property type="entry name" value="ERCC3_RAD25_C"/>
    <property type="match status" value="1"/>
</dbReference>
<feature type="non-terminal residue" evidence="18">
    <location>
        <position position="817"/>
    </location>
</feature>
<dbReference type="InterPro" id="IPR014001">
    <property type="entry name" value="Helicase_ATP-bd"/>
</dbReference>
<evidence type="ECO:0000256" key="6">
    <source>
        <dbReference type="ARBA" id="ARBA00022806"/>
    </source>
</evidence>
<dbReference type="InterPro" id="IPR001161">
    <property type="entry name" value="XPB/Ssl2"/>
</dbReference>
<dbReference type="SMART" id="SM00490">
    <property type="entry name" value="HELICc"/>
    <property type="match status" value="1"/>
</dbReference>
<dbReference type="PROSITE" id="PS51192">
    <property type="entry name" value="HELICASE_ATP_BIND_1"/>
    <property type="match status" value="1"/>
</dbReference>
<keyword evidence="5" id="KW-0378">Hydrolase</keyword>
<keyword evidence="8" id="KW-0238">DNA-binding</keyword>
<feature type="compositionally biased region" description="Basic residues" evidence="15">
    <location>
        <begin position="801"/>
        <end position="811"/>
    </location>
</feature>
<evidence type="ECO:0000256" key="14">
    <source>
        <dbReference type="ARBA" id="ARBA00048988"/>
    </source>
</evidence>
<dbReference type="GO" id="GO:0005675">
    <property type="term" value="C:transcription factor TFIIH holo complex"/>
    <property type="evidence" value="ECO:0007669"/>
    <property type="project" value="TreeGrafter"/>
</dbReference>
<evidence type="ECO:0000256" key="15">
    <source>
        <dbReference type="SAM" id="MobiDB-lite"/>
    </source>
</evidence>